<keyword evidence="1 2" id="KW-0732">Signal</keyword>
<dbReference type="PROSITE" id="PS51257">
    <property type="entry name" value="PROKAR_LIPOPROTEIN"/>
    <property type="match status" value="1"/>
</dbReference>
<dbReference type="CDD" id="cd01002">
    <property type="entry name" value="PBP2_Ehub_like"/>
    <property type="match status" value="1"/>
</dbReference>
<keyword evidence="5" id="KW-1185">Reference proteome</keyword>
<sequence>MRKGWLLMLVAGMLLVSACGAGNTNGSPGKPGDGNQAGGGTLEKARSQGYITVGFANENPYAYKEADGTLTGEAVEIARAILERLGISEMRGELTEFGGLIGGLQAGRFDMITAGMFINENRCKQVAFANPEYSIGEAIAVKQGNPLNLKSYEDIASSGAKVAVMTGAVEIEYLEKSGVKDSQMVITPDQDAAVNALQSGRADVMTMTDPALRSRLASAQDDKIERVEDFKQPVVDGNSVRGYGASAFRPADTQFVEAFNAELEKLKESGELLAILEKFGFTDAELPGDMTAAELCG</sequence>
<dbReference type="Gene3D" id="3.40.190.10">
    <property type="entry name" value="Periplasmic binding protein-like II"/>
    <property type="match status" value="2"/>
</dbReference>
<dbReference type="Proteomes" id="UP000640274">
    <property type="component" value="Unassembled WGS sequence"/>
</dbReference>
<dbReference type="GO" id="GO:0051470">
    <property type="term" value="P:ectoine transmembrane transport"/>
    <property type="evidence" value="ECO:0007669"/>
    <property type="project" value="InterPro"/>
</dbReference>
<dbReference type="EMBL" id="JAELUP010000065">
    <property type="protein sequence ID" value="MBJ6362328.1"/>
    <property type="molecule type" value="Genomic_DNA"/>
</dbReference>
<gene>
    <name evidence="4" type="primary">ehuB</name>
    <name evidence="4" type="ORF">JFN88_13710</name>
</gene>
<evidence type="ECO:0000256" key="2">
    <source>
        <dbReference type="SAM" id="SignalP"/>
    </source>
</evidence>
<dbReference type="SMART" id="SM00062">
    <property type="entry name" value="PBPb"/>
    <property type="match status" value="1"/>
</dbReference>
<evidence type="ECO:0000259" key="3">
    <source>
        <dbReference type="SMART" id="SM00062"/>
    </source>
</evidence>
<evidence type="ECO:0000256" key="1">
    <source>
        <dbReference type="ARBA" id="ARBA00022729"/>
    </source>
</evidence>
<dbReference type="InterPro" id="IPR001638">
    <property type="entry name" value="Solute-binding_3/MltF_N"/>
</dbReference>
<dbReference type="Pfam" id="PF00497">
    <property type="entry name" value="SBP_bac_3"/>
    <property type="match status" value="1"/>
</dbReference>
<dbReference type="AlphaFoldDB" id="A0A934J669"/>
<feature type="signal peptide" evidence="2">
    <location>
        <begin position="1"/>
        <end position="21"/>
    </location>
</feature>
<dbReference type="NCBIfam" id="TIGR02995">
    <property type="entry name" value="ectoine_ehuB"/>
    <property type="match status" value="1"/>
</dbReference>
<dbReference type="RefSeq" id="WP_199019848.1">
    <property type="nucleotide sequence ID" value="NZ_JAELUP010000065.1"/>
</dbReference>
<reference evidence="4" key="1">
    <citation type="submission" date="2020-12" db="EMBL/GenBank/DDBJ databases">
        <authorList>
            <person name="Huq M.A."/>
        </authorList>
    </citation>
    <scope>NUCLEOTIDE SEQUENCE</scope>
    <source>
        <strain evidence="4">MAHUQ-46</strain>
    </source>
</reference>
<evidence type="ECO:0000313" key="5">
    <source>
        <dbReference type="Proteomes" id="UP000640274"/>
    </source>
</evidence>
<dbReference type="InterPro" id="IPR014337">
    <property type="entry name" value="Ectoine_EhuB"/>
</dbReference>
<dbReference type="SUPFAM" id="SSF53850">
    <property type="entry name" value="Periplasmic binding protein-like II"/>
    <property type="match status" value="1"/>
</dbReference>
<feature type="chain" id="PRO_5038425821" evidence="2">
    <location>
        <begin position="22"/>
        <end position="297"/>
    </location>
</feature>
<proteinExistence type="predicted"/>
<dbReference type="GO" id="GO:0033294">
    <property type="term" value="F:ectoine binding"/>
    <property type="evidence" value="ECO:0007669"/>
    <property type="project" value="InterPro"/>
</dbReference>
<dbReference type="PANTHER" id="PTHR35936:SF17">
    <property type="entry name" value="ARGININE-BINDING EXTRACELLULAR PROTEIN ARTP"/>
    <property type="match status" value="1"/>
</dbReference>
<name>A0A934J669_9BACL</name>
<dbReference type="PANTHER" id="PTHR35936">
    <property type="entry name" value="MEMBRANE-BOUND LYTIC MUREIN TRANSGLYCOSYLASE F"/>
    <property type="match status" value="1"/>
</dbReference>
<protein>
    <submittedName>
        <fullName evidence="4">Ectoine/hydroxyectoine ABC transporter substrate-binding protein EhuB</fullName>
    </submittedName>
</protein>
<comment type="caution">
    <text evidence="4">The sequence shown here is derived from an EMBL/GenBank/DDBJ whole genome shotgun (WGS) entry which is preliminary data.</text>
</comment>
<feature type="domain" description="Solute-binding protein family 3/N-terminal" evidence="3">
    <location>
        <begin position="50"/>
        <end position="283"/>
    </location>
</feature>
<accession>A0A934J669</accession>
<evidence type="ECO:0000313" key="4">
    <source>
        <dbReference type="EMBL" id="MBJ6362328.1"/>
    </source>
</evidence>
<organism evidence="4 5">
    <name type="scientific">Paenibacillus roseus</name>
    <dbReference type="NCBI Taxonomy" id="2798579"/>
    <lineage>
        <taxon>Bacteria</taxon>
        <taxon>Bacillati</taxon>
        <taxon>Bacillota</taxon>
        <taxon>Bacilli</taxon>
        <taxon>Bacillales</taxon>
        <taxon>Paenibacillaceae</taxon>
        <taxon>Paenibacillus</taxon>
    </lineage>
</organism>